<sequence>MRLKADEIRIIKHLVAEHLGAAAEVRLFGSRVDDGRRGGDIDLIVTVDARPDSGREARLHWALEQALDDQRVDLLLHVRGEPPLPIQRIAYRTGAVL</sequence>
<feature type="domain" description="Polymerase nucleotidyl transferase" evidence="1">
    <location>
        <begin position="11"/>
        <end position="75"/>
    </location>
</feature>
<evidence type="ECO:0000259" key="1">
    <source>
        <dbReference type="Pfam" id="PF01909"/>
    </source>
</evidence>
<dbReference type="SUPFAM" id="SSF81301">
    <property type="entry name" value="Nucleotidyltransferase"/>
    <property type="match status" value="1"/>
</dbReference>
<evidence type="ECO:0000313" key="3">
    <source>
        <dbReference type="Proteomes" id="UP001596456"/>
    </source>
</evidence>
<dbReference type="Gene3D" id="3.30.460.10">
    <property type="entry name" value="Beta Polymerase, domain 2"/>
    <property type="match status" value="1"/>
</dbReference>
<name>A0ABW2KX90_9PROT</name>
<protein>
    <submittedName>
        <fullName evidence="2">Nucleotidyltransferase domain-containing protein</fullName>
    </submittedName>
</protein>
<evidence type="ECO:0000313" key="2">
    <source>
        <dbReference type="EMBL" id="MFC7334683.1"/>
    </source>
</evidence>
<reference evidence="3" key="1">
    <citation type="journal article" date="2019" name="Int. J. Syst. Evol. Microbiol.">
        <title>The Global Catalogue of Microorganisms (GCM) 10K type strain sequencing project: providing services to taxonomists for standard genome sequencing and annotation.</title>
        <authorList>
            <consortium name="The Broad Institute Genomics Platform"/>
            <consortium name="The Broad Institute Genome Sequencing Center for Infectious Disease"/>
            <person name="Wu L."/>
            <person name="Ma J."/>
        </authorList>
    </citation>
    <scope>NUCLEOTIDE SEQUENCE [LARGE SCALE GENOMIC DNA]</scope>
    <source>
        <strain evidence="3">CGMCC 1.16275</strain>
    </source>
</reference>
<keyword evidence="3" id="KW-1185">Reference proteome</keyword>
<dbReference type="InterPro" id="IPR002934">
    <property type="entry name" value="Polymerase_NTP_transf_dom"/>
</dbReference>
<dbReference type="Proteomes" id="UP001596456">
    <property type="component" value="Unassembled WGS sequence"/>
</dbReference>
<dbReference type="RefSeq" id="WP_377360230.1">
    <property type="nucleotide sequence ID" value="NZ_JBHTCM010000018.1"/>
</dbReference>
<accession>A0ABW2KX90</accession>
<dbReference type="InterPro" id="IPR043519">
    <property type="entry name" value="NT_sf"/>
</dbReference>
<organism evidence="2 3">
    <name type="scientific">Rhodocista pekingensis</name>
    <dbReference type="NCBI Taxonomy" id="201185"/>
    <lineage>
        <taxon>Bacteria</taxon>
        <taxon>Pseudomonadati</taxon>
        <taxon>Pseudomonadota</taxon>
        <taxon>Alphaproteobacteria</taxon>
        <taxon>Rhodospirillales</taxon>
        <taxon>Azospirillaceae</taxon>
        <taxon>Rhodocista</taxon>
    </lineage>
</organism>
<comment type="caution">
    <text evidence="2">The sequence shown here is derived from an EMBL/GenBank/DDBJ whole genome shotgun (WGS) entry which is preliminary data.</text>
</comment>
<gene>
    <name evidence="2" type="ORF">ACFQPS_16060</name>
</gene>
<dbReference type="EMBL" id="JBHTCM010000018">
    <property type="protein sequence ID" value="MFC7334683.1"/>
    <property type="molecule type" value="Genomic_DNA"/>
</dbReference>
<dbReference type="Pfam" id="PF01909">
    <property type="entry name" value="NTP_transf_2"/>
    <property type="match status" value="1"/>
</dbReference>
<proteinExistence type="predicted"/>